<sequence>MNRTQGDRLRLSEVAKAERTRRSQWFEVCPWKRENKHLP</sequence>
<organism evidence="1">
    <name type="scientific">gut metagenome</name>
    <dbReference type="NCBI Taxonomy" id="749906"/>
    <lineage>
        <taxon>unclassified sequences</taxon>
        <taxon>metagenomes</taxon>
        <taxon>organismal metagenomes</taxon>
    </lineage>
</organism>
<name>J9FZ51_9ZZZZ</name>
<reference evidence="1" key="1">
    <citation type="journal article" date="2012" name="PLoS ONE">
        <title>Gene sets for utilization of primary and secondary nutrition supplies in the distal gut of endangered iberian lynx.</title>
        <authorList>
            <person name="Alcaide M."/>
            <person name="Messina E."/>
            <person name="Richter M."/>
            <person name="Bargiela R."/>
            <person name="Peplies J."/>
            <person name="Huws S.A."/>
            <person name="Newbold C.J."/>
            <person name="Golyshin P.N."/>
            <person name="Simon M.A."/>
            <person name="Lopez G."/>
            <person name="Yakimov M.M."/>
            <person name="Ferrer M."/>
        </authorList>
    </citation>
    <scope>NUCLEOTIDE SEQUENCE</scope>
</reference>
<protein>
    <submittedName>
        <fullName evidence="1">Uncharacterized protein</fullName>
    </submittedName>
</protein>
<feature type="non-terminal residue" evidence="1">
    <location>
        <position position="39"/>
    </location>
</feature>
<accession>J9FZ51</accession>
<dbReference type="AlphaFoldDB" id="J9FZ51"/>
<proteinExistence type="predicted"/>
<comment type="caution">
    <text evidence="1">The sequence shown here is derived from an EMBL/GenBank/DDBJ whole genome shotgun (WGS) entry which is preliminary data.</text>
</comment>
<dbReference type="EMBL" id="AMCI01003625">
    <property type="protein sequence ID" value="EJW99863.1"/>
    <property type="molecule type" value="Genomic_DNA"/>
</dbReference>
<gene>
    <name evidence="1" type="ORF">EVA_12029</name>
</gene>
<evidence type="ECO:0000313" key="1">
    <source>
        <dbReference type="EMBL" id="EJW99863.1"/>
    </source>
</evidence>